<keyword evidence="3" id="KW-0560">Oxidoreductase</keyword>
<proteinExistence type="inferred from homology"/>
<dbReference type="PANTHER" id="PTHR43477:SF1">
    <property type="entry name" value="DIHYDROANTICAPSIN 7-DEHYDROGENASE"/>
    <property type="match status" value="1"/>
</dbReference>
<dbReference type="InterPro" id="IPR002347">
    <property type="entry name" value="SDR_fam"/>
</dbReference>
<protein>
    <submittedName>
        <fullName evidence="4">NAD(P)-binding protein</fullName>
    </submittedName>
</protein>
<dbReference type="EMBL" id="ML993921">
    <property type="protein sequence ID" value="KAF2202883.1"/>
    <property type="molecule type" value="Genomic_DNA"/>
</dbReference>
<dbReference type="OrthoDB" id="294295at2759"/>
<dbReference type="Gene3D" id="3.40.50.720">
    <property type="entry name" value="NAD(P)-binding Rossmann-like Domain"/>
    <property type="match status" value="1"/>
</dbReference>
<dbReference type="AlphaFoldDB" id="A0A9P4MX69"/>
<accession>A0A9P4MX69</accession>
<name>A0A9P4MX69_9PLEO</name>
<keyword evidence="2" id="KW-0521">NADP</keyword>
<evidence type="ECO:0000256" key="2">
    <source>
        <dbReference type="ARBA" id="ARBA00022857"/>
    </source>
</evidence>
<dbReference type="SUPFAM" id="SSF51735">
    <property type="entry name" value="NAD(P)-binding Rossmann-fold domains"/>
    <property type="match status" value="1"/>
</dbReference>
<evidence type="ECO:0000256" key="3">
    <source>
        <dbReference type="ARBA" id="ARBA00023002"/>
    </source>
</evidence>
<comment type="similarity">
    <text evidence="1">Belongs to the short-chain dehydrogenases/reductases (SDR) family.</text>
</comment>
<evidence type="ECO:0000313" key="4">
    <source>
        <dbReference type="EMBL" id="KAF2202883.1"/>
    </source>
</evidence>
<dbReference type="PANTHER" id="PTHR43477">
    <property type="entry name" value="DIHYDROANTICAPSIN 7-DEHYDROGENASE"/>
    <property type="match status" value="1"/>
</dbReference>
<dbReference type="Proteomes" id="UP000799536">
    <property type="component" value="Unassembled WGS sequence"/>
</dbReference>
<evidence type="ECO:0000313" key="5">
    <source>
        <dbReference type="Proteomes" id="UP000799536"/>
    </source>
</evidence>
<dbReference type="Pfam" id="PF23441">
    <property type="entry name" value="SDR"/>
    <property type="match status" value="1"/>
</dbReference>
<dbReference type="PRINTS" id="PR00081">
    <property type="entry name" value="GDHRDH"/>
</dbReference>
<dbReference type="InterPro" id="IPR051122">
    <property type="entry name" value="SDR_DHRS6-like"/>
</dbReference>
<dbReference type="InterPro" id="IPR036291">
    <property type="entry name" value="NAD(P)-bd_dom_sf"/>
</dbReference>
<keyword evidence="5" id="KW-1185">Reference proteome</keyword>
<dbReference type="GO" id="GO:0016491">
    <property type="term" value="F:oxidoreductase activity"/>
    <property type="evidence" value="ECO:0007669"/>
    <property type="project" value="UniProtKB-KW"/>
</dbReference>
<comment type="caution">
    <text evidence="4">The sequence shown here is derived from an EMBL/GenBank/DDBJ whole genome shotgun (WGS) entry which is preliminary data.</text>
</comment>
<reference evidence="4" key="1">
    <citation type="journal article" date="2020" name="Stud. Mycol.">
        <title>101 Dothideomycetes genomes: a test case for predicting lifestyles and emergence of pathogens.</title>
        <authorList>
            <person name="Haridas S."/>
            <person name="Albert R."/>
            <person name="Binder M."/>
            <person name="Bloem J."/>
            <person name="Labutti K."/>
            <person name="Salamov A."/>
            <person name="Andreopoulos B."/>
            <person name="Baker S."/>
            <person name="Barry K."/>
            <person name="Bills G."/>
            <person name="Bluhm B."/>
            <person name="Cannon C."/>
            <person name="Castanera R."/>
            <person name="Culley D."/>
            <person name="Daum C."/>
            <person name="Ezra D."/>
            <person name="Gonzalez J."/>
            <person name="Henrissat B."/>
            <person name="Kuo A."/>
            <person name="Liang C."/>
            <person name="Lipzen A."/>
            <person name="Lutzoni F."/>
            <person name="Magnuson J."/>
            <person name="Mondo S."/>
            <person name="Nolan M."/>
            <person name="Ohm R."/>
            <person name="Pangilinan J."/>
            <person name="Park H.-J."/>
            <person name="Ramirez L."/>
            <person name="Alfaro M."/>
            <person name="Sun H."/>
            <person name="Tritt A."/>
            <person name="Yoshinaga Y."/>
            <person name="Zwiers L.-H."/>
            <person name="Turgeon B."/>
            <person name="Goodwin S."/>
            <person name="Spatafora J."/>
            <person name="Crous P."/>
            <person name="Grigoriev I."/>
        </authorList>
    </citation>
    <scope>NUCLEOTIDE SEQUENCE</scope>
    <source>
        <strain evidence="4">ATCC 74209</strain>
    </source>
</reference>
<gene>
    <name evidence="4" type="ORF">GQ43DRAFT_368176</name>
</gene>
<organism evidence="4 5">
    <name type="scientific">Delitschia confertaspora ATCC 74209</name>
    <dbReference type="NCBI Taxonomy" id="1513339"/>
    <lineage>
        <taxon>Eukaryota</taxon>
        <taxon>Fungi</taxon>
        <taxon>Dikarya</taxon>
        <taxon>Ascomycota</taxon>
        <taxon>Pezizomycotina</taxon>
        <taxon>Dothideomycetes</taxon>
        <taxon>Pleosporomycetidae</taxon>
        <taxon>Pleosporales</taxon>
        <taxon>Delitschiaceae</taxon>
        <taxon>Delitschia</taxon>
    </lineage>
</organism>
<dbReference type="InterPro" id="IPR057571">
    <property type="entry name" value="SDR_PhqE-like"/>
</dbReference>
<evidence type="ECO:0000256" key="1">
    <source>
        <dbReference type="ARBA" id="ARBA00006484"/>
    </source>
</evidence>
<sequence length="264" mass="28247">MAHQNKLNNARVLVFGGTSGIGFSVANLCLSQGSYVTISGSNQGRIDSTIARLRSYYPGVPEDHINGYPCDLSDEQNMEANLIALFDTVTENGSKQINHVAFTAGDAFQMVKLNDFTIETAQFLSNMRITAPILIAKLINTGKYMPASSNSSFTVTGGVMAHKPRPDSFVISAFGGAMQALTRGLAVDLKPIRVNIVEPGAIKTEFWSGVVERMGQAVFEKYAKGTLVGEVGEPQDTAEAYAYLMKDSFITGTAVSTNGGTLLV</sequence>